<protein>
    <submittedName>
        <fullName evidence="2">Uncharacterized protein</fullName>
    </submittedName>
</protein>
<accession>A0A478FV58</accession>
<name>A0A478FV58_9MOLU</name>
<gene>
    <name evidence="2" type="ORF">MHSWG343_10230</name>
</gene>
<evidence type="ECO:0000313" key="3">
    <source>
        <dbReference type="Proteomes" id="UP000324831"/>
    </source>
</evidence>
<evidence type="ECO:0000256" key="1">
    <source>
        <dbReference type="SAM" id="MobiDB-lite"/>
    </source>
</evidence>
<dbReference type="Proteomes" id="UP000324831">
    <property type="component" value="Unassembled WGS sequence"/>
</dbReference>
<sequence length="411" mass="46632">MFFEYSPFLECRQLQWKTMSIFSTIAKAVTATGVVSGAAGVGSKMYLKNGHGFGTMDVNSTSNTTDSNTVTSANSESQPTRNESSTDQPQQVTDTTKTTYGSLLKEKKYELVKTETSNEIILNIMMERLDPTKDSLSYSTGQRFSGSAQVTFQIKKFDSRVGDKDYSLTVLQKPQESFINSWKQSCITALDREVDRTKAEKTTTDEGKELARLREWCTEPTVDQVLRRHKLTPLNTDNTNDDEKWKTVIAGGWFKKEGDKKNWEEQSFVSANEIDTFLKDKKETGISLTSEVTKEQIDFFKQKCKAELQKPFTRTNFYLTTQFIKGIKEDNKPTIDPFQELALFCVESMKASDYITKALQGDVQTSVVLDQSDYCYMTETSNNFDSWTTNNPLEGKSFWCAVKALYKAKSK</sequence>
<comment type="caution">
    <text evidence="2">The sequence shown here is derived from an EMBL/GenBank/DDBJ whole genome shotgun (WGS) entry which is preliminary data.</text>
</comment>
<dbReference type="EMBL" id="BIMN01000007">
    <property type="protein sequence ID" value="GCE64015.1"/>
    <property type="molecule type" value="Genomic_DNA"/>
</dbReference>
<feature type="compositionally biased region" description="Polar residues" evidence="1">
    <location>
        <begin position="76"/>
        <end position="99"/>
    </location>
</feature>
<evidence type="ECO:0000313" key="2">
    <source>
        <dbReference type="EMBL" id="GCE64015.1"/>
    </source>
</evidence>
<proteinExistence type="predicted"/>
<feature type="region of interest" description="Disordered" evidence="1">
    <location>
        <begin position="57"/>
        <end position="99"/>
    </location>
</feature>
<dbReference type="AlphaFoldDB" id="A0A478FV58"/>
<feature type="compositionally biased region" description="Low complexity" evidence="1">
    <location>
        <begin position="57"/>
        <end position="75"/>
    </location>
</feature>
<reference evidence="2 3" key="1">
    <citation type="submission" date="2019-01" db="EMBL/GenBank/DDBJ databases">
        <title>Draft genome sequences of Candidatus Mycoplasma haemohominis SWG34-3 identified from a patient with pyrexia, anemia and liver dysfunction.</title>
        <authorList>
            <person name="Sekizuka T."/>
            <person name="Hattori N."/>
            <person name="Katano H."/>
            <person name="Takuma T."/>
            <person name="Ito T."/>
            <person name="Arai N."/>
            <person name="Yanai R."/>
            <person name="Ishii S."/>
            <person name="Miura Y."/>
            <person name="Tokunaga T."/>
            <person name="Watanabe H."/>
            <person name="Nomura N."/>
            <person name="Eguchi J."/>
            <person name="Arai T."/>
            <person name="Hasegawa H."/>
            <person name="Nakamaki T."/>
            <person name="Wakita T."/>
            <person name="Niki Y."/>
            <person name="Kuroda M."/>
        </authorList>
    </citation>
    <scope>NUCLEOTIDE SEQUENCE [LARGE SCALE GENOMIC DNA]</scope>
    <source>
        <strain evidence="2">SWG34-3</strain>
    </source>
</reference>
<organism evidence="2 3">
    <name type="scientific">Candidatus Mycoplasma haematohominis</name>
    <dbReference type="NCBI Taxonomy" id="1494318"/>
    <lineage>
        <taxon>Bacteria</taxon>
        <taxon>Bacillati</taxon>
        <taxon>Mycoplasmatota</taxon>
        <taxon>Mollicutes</taxon>
        <taxon>Mycoplasmataceae</taxon>
        <taxon>Mycoplasma</taxon>
    </lineage>
</organism>